<comment type="subcellular location">
    <subcellularLocation>
        <location evidence="1">Cell membrane</location>
        <topology evidence="1">Multi-pass membrane protein</topology>
    </subcellularLocation>
</comment>
<evidence type="ECO:0000256" key="7">
    <source>
        <dbReference type="SAM" id="Phobius"/>
    </source>
</evidence>
<evidence type="ECO:0000256" key="2">
    <source>
        <dbReference type="ARBA" id="ARBA00022475"/>
    </source>
</evidence>
<dbReference type="Pfam" id="PF00361">
    <property type="entry name" value="Proton_antipo_M"/>
    <property type="match status" value="1"/>
</dbReference>
<evidence type="ECO:0000256" key="4">
    <source>
        <dbReference type="ARBA" id="ARBA00022989"/>
    </source>
</evidence>
<evidence type="ECO:0000256" key="5">
    <source>
        <dbReference type="ARBA" id="ARBA00023136"/>
    </source>
</evidence>
<feature type="transmembrane region" description="Helical" evidence="7">
    <location>
        <begin position="400"/>
        <end position="416"/>
    </location>
</feature>
<feature type="transmembrane region" description="Helical" evidence="7">
    <location>
        <begin position="163"/>
        <end position="183"/>
    </location>
</feature>
<dbReference type="PANTHER" id="PTHR42703">
    <property type="entry name" value="NADH DEHYDROGENASE"/>
    <property type="match status" value="1"/>
</dbReference>
<feature type="region of interest" description="Disordered" evidence="6">
    <location>
        <begin position="469"/>
        <end position="498"/>
    </location>
</feature>
<reference evidence="9 10" key="1">
    <citation type="journal article" date="2022" name="Syst. Appl. Microbiol.">
        <title>Natronocalculus amylovorans gen. nov., sp. nov., and Natranaeroarchaeum aerophilus sp. nov., dominant culturable amylolytic natronoarchaea from hypersaline soda lakes in southwestern Siberia.</title>
        <authorList>
            <person name="Sorokin D.Y."/>
            <person name="Elcheninov A.G."/>
            <person name="Khizhniak T.V."/>
            <person name="Koenen M."/>
            <person name="Bale N.J."/>
            <person name="Damste J.S.S."/>
            <person name="Kublanov I.V."/>
        </authorList>
    </citation>
    <scope>NUCLEOTIDE SEQUENCE [LARGE SCALE GENOMIC DNA]</scope>
    <source>
        <strain evidence="9 10">AArc-St1-1</strain>
    </source>
</reference>
<keyword evidence="5 7" id="KW-0472">Membrane</keyword>
<feature type="transmembrane region" description="Helical" evidence="7">
    <location>
        <begin position="109"/>
        <end position="127"/>
    </location>
</feature>
<dbReference type="PRINTS" id="PR01434">
    <property type="entry name" value="NADHDHGNASE5"/>
</dbReference>
<feature type="transmembrane region" description="Helical" evidence="7">
    <location>
        <begin position="320"/>
        <end position="341"/>
    </location>
</feature>
<feature type="transmembrane region" description="Helical" evidence="7">
    <location>
        <begin position="133"/>
        <end position="151"/>
    </location>
</feature>
<evidence type="ECO:0000256" key="1">
    <source>
        <dbReference type="ARBA" id="ARBA00004651"/>
    </source>
</evidence>
<dbReference type="AlphaFoldDB" id="A0AAE3FSS2"/>
<proteinExistence type="predicted"/>
<comment type="caution">
    <text evidence="9">The sequence shown here is derived from an EMBL/GenBank/DDBJ whole genome shotgun (WGS) entry which is preliminary data.</text>
</comment>
<dbReference type="RefSeq" id="WP_250598187.1">
    <property type="nucleotide sequence ID" value="NZ_JAKRVY010000010.1"/>
</dbReference>
<dbReference type="GO" id="GO:0005886">
    <property type="term" value="C:plasma membrane"/>
    <property type="evidence" value="ECO:0007669"/>
    <property type="project" value="UniProtKB-SubCell"/>
</dbReference>
<dbReference type="InterPro" id="IPR050586">
    <property type="entry name" value="CPA3_Na-H_Antiporter_D"/>
</dbReference>
<evidence type="ECO:0000256" key="3">
    <source>
        <dbReference type="ARBA" id="ARBA00022692"/>
    </source>
</evidence>
<feature type="transmembrane region" description="Helical" evidence="7">
    <location>
        <begin position="353"/>
        <end position="379"/>
    </location>
</feature>
<dbReference type="PANTHER" id="PTHR42703:SF1">
    <property type="entry name" value="NA(+)_H(+) ANTIPORTER SUBUNIT D1"/>
    <property type="match status" value="1"/>
</dbReference>
<gene>
    <name evidence="9" type="ORF">AArcSt11_14710</name>
</gene>
<feature type="transmembrane region" description="Helical" evidence="7">
    <location>
        <begin position="436"/>
        <end position="455"/>
    </location>
</feature>
<feature type="transmembrane region" description="Helical" evidence="7">
    <location>
        <begin position="76"/>
        <end position="97"/>
    </location>
</feature>
<name>A0AAE3FSS2_9EURY</name>
<feature type="compositionally biased region" description="Basic and acidic residues" evidence="6">
    <location>
        <begin position="469"/>
        <end position="486"/>
    </location>
</feature>
<dbReference type="EMBL" id="JAKRVY010000010">
    <property type="protein sequence ID" value="MCL9814907.1"/>
    <property type="molecule type" value="Genomic_DNA"/>
</dbReference>
<keyword evidence="4 7" id="KW-1133">Transmembrane helix</keyword>
<feature type="transmembrane region" description="Helical" evidence="7">
    <location>
        <begin position="292"/>
        <end position="313"/>
    </location>
</feature>
<feature type="transmembrane region" description="Helical" evidence="7">
    <location>
        <begin position="35"/>
        <end position="56"/>
    </location>
</feature>
<keyword evidence="10" id="KW-1185">Reference proteome</keyword>
<organism evidence="9 10">
    <name type="scientific">Natranaeroarchaeum aerophilus</name>
    <dbReference type="NCBI Taxonomy" id="2917711"/>
    <lineage>
        <taxon>Archaea</taxon>
        <taxon>Methanobacteriati</taxon>
        <taxon>Methanobacteriota</taxon>
        <taxon>Stenosarchaea group</taxon>
        <taxon>Halobacteria</taxon>
        <taxon>Halobacteriales</taxon>
        <taxon>Natronoarchaeaceae</taxon>
        <taxon>Natranaeroarchaeum</taxon>
    </lineage>
</organism>
<sequence length="552" mass="56914">MSNADAIPALLIALPILAATLPLGLGLLRERIGWSIAAVTLAVETVLAGLVAVVVIGNGTVRHQLGGFVPPRGIELVVDLYSLLVISLIAAFSLAVLVFSRRAGPRGNAFYSAYLLLVGGLMGVALTGDLFNMFVFLEITGIATYALVASSRRADAAVASLKYLLIGTVGASLFLIGVGYLYVATGTLNMVDLSQALAGQTEVVQNAEMYEGYDELYSYPLVLASFGFIAVGLLTKAAIYPLHTWQPDAYATAPHSVTALISALVSTVGAYALGRVMFTVYTVDFFEAVPEAALFIAVIGSVSILAGSVLAVIQRDVKRMLAYSSVAQFGLIVAAFGLAAYAPSIGAETAARYALLGALVHLVGHGVMKGGAFLAVGGVALSTGARTVDEYANLARRRPFFAGSIAILGIGLVGVPPTVGFVGKWFVAVGAVQSELWPVVAVIILSTLLTLAYVARLLEKMYFDHPGGEPHDHEGGVAADGGEHAATDGGTESASQATTGGVVGSRVTIAATLLVVGLALVTIALGFAGGAFDAVLEPIIDQFLAGPQEVTQ</sequence>
<accession>A0AAE3FSS2</accession>
<feature type="transmembrane region" description="Helical" evidence="7">
    <location>
        <begin position="251"/>
        <end position="272"/>
    </location>
</feature>
<evidence type="ECO:0000259" key="8">
    <source>
        <dbReference type="Pfam" id="PF00361"/>
    </source>
</evidence>
<evidence type="ECO:0000313" key="9">
    <source>
        <dbReference type="EMBL" id="MCL9814907.1"/>
    </source>
</evidence>
<evidence type="ECO:0000313" key="10">
    <source>
        <dbReference type="Proteomes" id="UP001202674"/>
    </source>
</evidence>
<dbReference type="InterPro" id="IPR001750">
    <property type="entry name" value="ND/Mrp_TM"/>
</dbReference>
<protein>
    <submittedName>
        <fullName evidence="9">Monovalent cation/H+ antiporter subunit D family protein</fullName>
    </submittedName>
</protein>
<feature type="domain" description="NADH:quinone oxidoreductase/Mrp antiporter transmembrane" evidence="8">
    <location>
        <begin position="128"/>
        <end position="450"/>
    </location>
</feature>
<feature type="transmembrane region" description="Helical" evidence="7">
    <location>
        <begin position="217"/>
        <end position="239"/>
    </location>
</feature>
<evidence type="ECO:0000256" key="6">
    <source>
        <dbReference type="SAM" id="MobiDB-lite"/>
    </source>
</evidence>
<feature type="transmembrane region" description="Helical" evidence="7">
    <location>
        <begin position="507"/>
        <end position="528"/>
    </location>
</feature>
<keyword evidence="3 7" id="KW-0812">Transmembrane</keyword>
<keyword evidence="2" id="KW-1003">Cell membrane</keyword>
<feature type="transmembrane region" description="Helical" evidence="7">
    <location>
        <begin position="6"/>
        <end position="28"/>
    </location>
</feature>
<dbReference type="Proteomes" id="UP001202674">
    <property type="component" value="Unassembled WGS sequence"/>
</dbReference>